<feature type="binding site" evidence="1">
    <location>
        <position position="129"/>
    </location>
    <ligand>
        <name>a divalent metal cation</name>
        <dbReference type="ChEBI" id="CHEBI:60240"/>
        <label>1</label>
    </ligand>
</feature>
<dbReference type="OrthoDB" id="503831at2759"/>
<accession>A0A835RY08</accession>
<feature type="binding site" evidence="1">
    <location>
        <position position="242"/>
    </location>
    <ligand>
        <name>a divalent metal cation</name>
        <dbReference type="ChEBI" id="CHEBI:60240"/>
        <label>1</label>
    </ligand>
</feature>
<dbReference type="Proteomes" id="UP000636800">
    <property type="component" value="Chromosome 1"/>
</dbReference>
<dbReference type="PANTHER" id="PTHR47176:SF1">
    <property type="entry name" value="OS04G0577500 PROTEIN"/>
    <property type="match status" value="1"/>
</dbReference>
<evidence type="ECO:0000313" key="2">
    <source>
        <dbReference type="EMBL" id="KAG0496740.1"/>
    </source>
</evidence>
<evidence type="ECO:0000313" key="3">
    <source>
        <dbReference type="Proteomes" id="UP000636800"/>
    </source>
</evidence>
<feature type="binding site" evidence="1">
    <location>
        <position position="43"/>
    </location>
    <ligand>
        <name>a divalent metal cation</name>
        <dbReference type="ChEBI" id="CHEBI:60240"/>
        <label>1</label>
    </ligand>
</feature>
<evidence type="ECO:0008006" key="4">
    <source>
        <dbReference type="Google" id="ProtNLM"/>
    </source>
</evidence>
<dbReference type="InterPro" id="IPR001130">
    <property type="entry name" value="TatD-like"/>
</dbReference>
<evidence type="ECO:0000256" key="1">
    <source>
        <dbReference type="PIRSR" id="PIRSR005902-1"/>
    </source>
</evidence>
<comment type="caution">
    <text evidence="2">The sequence shown here is derived from an EMBL/GenBank/DDBJ whole genome shotgun (WGS) entry which is preliminary data.</text>
</comment>
<reference evidence="2 3" key="1">
    <citation type="journal article" date="2020" name="Nat. Food">
        <title>A phased Vanilla planifolia genome enables genetic improvement of flavour and production.</title>
        <authorList>
            <person name="Hasing T."/>
            <person name="Tang H."/>
            <person name="Brym M."/>
            <person name="Khazi F."/>
            <person name="Huang T."/>
            <person name="Chambers A.H."/>
        </authorList>
    </citation>
    <scope>NUCLEOTIDE SEQUENCE [LARGE SCALE GENOMIC DNA]</scope>
    <source>
        <tissue evidence="2">Leaf</tissue>
    </source>
</reference>
<feature type="binding site" evidence="1">
    <location>
        <position position="45"/>
    </location>
    <ligand>
        <name>a divalent metal cation</name>
        <dbReference type="ChEBI" id="CHEBI:60240"/>
        <label>1</label>
    </ligand>
</feature>
<keyword evidence="1" id="KW-0479">Metal-binding</keyword>
<keyword evidence="3" id="KW-1185">Reference proteome</keyword>
<dbReference type="PIRSF" id="PIRSF005902">
    <property type="entry name" value="DNase_TatD"/>
    <property type="match status" value="1"/>
</dbReference>
<dbReference type="Gene3D" id="3.20.20.140">
    <property type="entry name" value="Metal-dependent hydrolases"/>
    <property type="match status" value="1"/>
</dbReference>
<dbReference type="GO" id="GO:0016788">
    <property type="term" value="F:hydrolase activity, acting on ester bonds"/>
    <property type="evidence" value="ECO:0007669"/>
    <property type="project" value="InterPro"/>
</dbReference>
<dbReference type="EMBL" id="JADCNL010000001">
    <property type="protein sequence ID" value="KAG0496740.1"/>
    <property type="molecule type" value="Genomic_DNA"/>
</dbReference>
<dbReference type="InterPro" id="IPR032466">
    <property type="entry name" value="Metal_Hydrolase"/>
</dbReference>
<dbReference type="GO" id="GO:0046872">
    <property type="term" value="F:metal ion binding"/>
    <property type="evidence" value="ECO:0007669"/>
    <property type="project" value="UniProtKB-KW"/>
</dbReference>
<feature type="binding site" evidence="1">
    <location>
        <position position="192"/>
    </location>
    <ligand>
        <name>a divalent metal cation</name>
        <dbReference type="ChEBI" id="CHEBI:60240"/>
        <label>2</label>
    </ligand>
</feature>
<feature type="binding site" evidence="1">
    <location>
        <position position="167"/>
    </location>
    <ligand>
        <name>a divalent metal cation</name>
        <dbReference type="ChEBI" id="CHEBI:60240"/>
        <label>2</label>
    </ligand>
</feature>
<dbReference type="PANTHER" id="PTHR47176">
    <property type="entry name" value="OSJNBA0020J04.13 PROTEIN"/>
    <property type="match status" value="1"/>
</dbReference>
<name>A0A835RY08_VANPL</name>
<dbReference type="CDD" id="cd01310">
    <property type="entry name" value="TatD_DNAse"/>
    <property type="match status" value="1"/>
</dbReference>
<organism evidence="2 3">
    <name type="scientific">Vanilla planifolia</name>
    <name type="common">Vanilla</name>
    <dbReference type="NCBI Taxonomy" id="51239"/>
    <lineage>
        <taxon>Eukaryota</taxon>
        <taxon>Viridiplantae</taxon>
        <taxon>Streptophyta</taxon>
        <taxon>Embryophyta</taxon>
        <taxon>Tracheophyta</taxon>
        <taxon>Spermatophyta</taxon>
        <taxon>Magnoliopsida</taxon>
        <taxon>Liliopsida</taxon>
        <taxon>Asparagales</taxon>
        <taxon>Orchidaceae</taxon>
        <taxon>Vanilloideae</taxon>
        <taxon>Vanilleae</taxon>
        <taxon>Vanilla</taxon>
    </lineage>
</organism>
<proteinExistence type="predicted"/>
<protein>
    <recommendedName>
        <fullName evidence="4">TatD related DNase</fullName>
    </recommendedName>
</protein>
<dbReference type="SUPFAM" id="SSF51556">
    <property type="entry name" value="Metallo-dependent hydrolases"/>
    <property type="match status" value="1"/>
</dbReference>
<dbReference type="AlphaFoldDB" id="A0A835RY08"/>
<dbReference type="Pfam" id="PF01026">
    <property type="entry name" value="TatD_DNase"/>
    <property type="match status" value="1"/>
</dbReference>
<sequence length="333" mass="36953">MDLSGKSTPLSVFLLGEGQSSLASRKEMIVGGKRATLRLFDAHCHLQDPRISALAPHVIQSAVEAGVVRFAVNGVSEKDWHIVKQMGEQYSSVIPCFGLHPWYVMERSPLWLQSMKVLFATTPFAAVGEIGLDKGSHGKNIDFSEQVDVFQQQLLLAKELERPISIHCVRAFGEILQIIQRNGPFTSGVILHSFMGSAEMVPEFIKLGCYFSFSGFLTSMKSNKAKKILKSVPIDRILFESDAPDALPKCCPDFSLLYTLDSTMLHGHQHVIGSADIDFNQQRKVLNHPANIQIVLKYVATLLEISEEELAEASYRNTMQLFSFPGSKVIGEI</sequence>
<gene>
    <name evidence="2" type="ORF">HPP92_001431</name>
</gene>